<evidence type="ECO:0000256" key="1">
    <source>
        <dbReference type="ARBA" id="ARBA00004123"/>
    </source>
</evidence>
<evidence type="ECO:0000313" key="9">
    <source>
        <dbReference type="EnsemblPlants" id="Kaladp0773s0011.1.v1.1"/>
    </source>
</evidence>
<evidence type="ECO:0000256" key="4">
    <source>
        <dbReference type="ARBA" id="ARBA00022833"/>
    </source>
</evidence>
<dbReference type="GO" id="GO:0005634">
    <property type="term" value="C:nucleus"/>
    <property type="evidence" value="ECO:0007669"/>
    <property type="project" value="UniProtKB-SubCell"/>
</dbReference>
<organism evidence="9 10">
    <name type="scientific">Kalanchoe fedtschenkoi</name>
    <name type="common">Lavender scallops</name>
    <name type="synonym">South American air plant</name>
    <dbReference type="NCBI Taxonomy" id="63787"/>
    <lineage>
        <taxon>Eukaryota</taxon>
        <taxon>Viridiplantae</taxon>
        <taxon>Streptophyta</taxon>
        <taxon>Embryophyta</taxon>
        <taxon>Tracheophyta</taxon>
        <taxon>Spermatophyta</taxon>
        <taxon>Magnoliopsida</taxon>
        <taxon>eudicotyledons</taxon>
        <taxon>Gunneridae</taxon>
        <taxon>Pentapetalae</taxon>
        <taxon>Saxifragales</taxon>
        <taxon>Crassulaceae</taxon>
        <taxon>Kalanchoe</taxon>
    </lineage>
</organism>
<dbReference type="InterPro" id="IPR032881">
    <property type="entry name" value="Oberon-like_PHD"/>
</dbReference>
<keyword evidence="5" id="KW-0539">Nucleus</keyword>
<protein>
    <recommendedName>
        <fullName evidence="8">Oberon-like PHD finger domain-containing protein</fullName>
    </recommendedName>
</protein>
<dbReference type="PANTHER" id="PTHR33345:SF6">
    <property type="entry name" value="OS03G0747200 PROTEIN"/>
    <property type="match status" value="1"/>
</dbReference>
<dbReference type="PANTHER" id="PTHR33345">
    <property type="entry name" value="ADAPTER PROTEIN, PUTATIVE-RELATED"/>
    <property type="match status" value="1"/>
</dbReference>
<proteinExistence type="predicted"/>
<keyword evidence="3" id="KW-0863">Zinc-finger</keyword>
<sequence>MFTWNIPATKPIGSNADDPLASSSSESLSDMEDGSGPESQLTKCPAGKKFCKGSLLEAQKPTMPCHICCGELDFCRHCSCILCCRNVRSAFGGYSYFRCEAPVSEAYICGHVAHLDCALRCFLAGTVGGVFDIDAAYYCRRCDARSDLVPHATNLLEICKSIHSGANMEKILKLGICILRGTNREPAQVLLRQIETAYYKLKKGSPLGSIWDIYIYIFSESCIYIYFIFYLLDLLCYLCNCYLVIMSPLL</sequence>
<evidence type="ECO:0000313" key="10">
    <source>
        <dbReference type="Proteomes" id="UP000594263"/>
    </source>
</evidence>
<keyword evidence="7" id="KW-0812">Transmembrane</keyword>
<feature type="region of interest" description="Disordered" evidence="6">
    <location>
        <begin position="1"/>
        <end position="41"/>
    </location>
</feature>
<dbReference type="OMA" id="WGNTETI"/>
<evidence type="ECO:0000256" key="5">
    <source>
        <dbReference type="ARBA" id="ARBA00023242"/>
    </source>
</evidence>
<evidence type="ECO:0000256" key="7">
    <source>
        <dbReference type="SAM" id="Phobius"/>
    </source>
</evidence>
<feature type="compositionally biased region" description="Low complexity" evidence="6">
    <location>
        <begin position="16"/>
        <end position="28"/>
    </location>
</feature>
<keyword evidence="10" id="KW-1185">Reference proteome</keyword>
<dbReference type="Pfam" id="PF07227">
    <property type="entry name" value="PHD_Oberon"/>
    <property type="match status" value="1"/>
</dbReference>
<evidence type="ECO:0000256" key="3">
    <source>
        <dbReference type="ARBA" id="ARBA00022771"/>
    </source>
</evidence>
<feature type="domain" description="Oberon-like PHD finger" evidence="8">
    <location>
        <begin position="51"/>
        <end position="177"/>
    </location>
</feature>
<keyword evidence="4" id="KW-0862">Zinc</keyword>
<keyword evidence="7" id="KW-0472">Membrane</keyword>
<feature type="transmembrane region" description="Helical" evidence="7">
    <location>
        <begin position="223"/>
        <end position="245"/>
    </location>
</feature>
<name>A0A7N0VGD7_KALFE</name>
<dbReference type="AlphaFoldDB" id="A0A7N0VGD7"/>
<keyword evidence="2" id="KW-0479">Metal-binding</keyword>
<comment type="subcellular location">
    <subcellularLocation>
        <location evidence="1">Nucleus</location>
    </subcellularLocation>
</comment>
<evidence type="ECO:0000256" key="2">
    <source>
        <dbReference type="ARBA" id="ARBA00022723"/>
    </source>
</evidence>
<dbReference type="GO" id="GO:0008270">
    <property type="term" value="F:zinc ion binding"/>
    <property type="evidence" value="ECO:0007669"/>
    <property type="project" value="UniProtKB-KW"/>
</dbReference>
<dbReference type="Gramene" id="Kaladp0773s0011.1.v1.1">
    <property type="protein sequence ID" value="Kaladp0773s0011.1.v1.1"/>
    <property type="gene ID" value="Kaladp0773s0011.v1.1"/>
</dbReference>
<dbReference type="EnsemblPlants" id="Kaladp0773s0011.1.v1.1">
    <property type="protein sequence ID" value="Kaladp0773s0011.1.v1.1"/>
    <property type="gene ID" value="Kaladp0773s0011.v1.1"/>
</dbReference>
<keyword evidence="7" id="KW-1133">Transmembrane helix</keyword>
<evidence type="ECO:0000259" key="8">
    <source>
        <dbReference type="Pfam" id="PF07227"/>
    </source>
</evidence>
<accession>A0A7N0VGD7</accession>
<reference evidence="9" key="1">
    <citation type="submission" date="2021-01" db="UniProtKB">
        <authorList>
            <consortium name="EnsemblPlants"/>
        </authorList>
    </citation>
    <scope>IDENTIFICATION</scope>
</reference>
<evidence type="ECO:0000256" key="6">
    <source>
        <dbReference type="SAM" id="MobiDB-lite"/>
    </source>
</evidence>
<dbReference type="Proteomes" id="UP000594263">
    <property type="component" value="Unplaced"/>
</dbReference>